<dbReference type="OrthoDB" id="3290158at2"/>
<dbReference type="InterPro" id="IPR024726">
    <property type="entry name" value="FhuF_C"/>
</dbReference>
<dbReference type="AlphaFoldDB" id="A0A8H9HRZ5"/>
<evidence type="ECO:0000259" key="2">
    <source>
        <dbReference type="Pfam" id="PF11575"/>
    </source>
</evidence>
<accession>A0A8H9HRZ5</accession>
<reference evidence="3 4" key="1">
    <citation type="journal article" date="2014" name="Int. J. Syst. Evol. Microbiol.">
        <title>Complete genome sequence of Corynebacterium casei LMG S-19264T (=DSM 44701T), isolated from a smear-ripened cheese.</title>
        <authorList>
            <consortium name="US DOE Joint Genome Institute (JGI-PGF)"/>
            <person name="Walter F."/>
            <person name="Albersmeier A."/>
            <person name="Kalinowski J."/>
            <person name="Ruckert C."/>
        </authorList>
    </citation>
    <scope>NUCLEOTIDE SEQUENCE [LARGE SCALE GENOMIC DNA]</scope>
    <source>
        <strain evidence="3 4">JCM 4434</strain>
    </source>
</reference>
<dbReference type="KEGG" id="kau:B6264_27465"/>
<comment type="caution">
    <text evidence="3">The sequence shown here is derived from an EMBL/GenBank/DDBJ whole genome shotgun (WGS) entry which is preliminary data.</text>
</comment>
<protein>
    <recommendedName>
        <fullName evidence="2">Ferric siderophore reductase C-terminal domain-containing protein</fullName>
    </recommendedName>
</protein>
<feature type="domain" description="Ferric siderophore reductase C-terminal" evidence="2">
    <location>
        <begin position="250"/>
        <end position="270"/>
    </location>
</feature>
<sequence>MLPDRPTTPGPTEAGRGVQRPHRGGPLNPAPQPPPGTSPQPGLAPRHPDYARLAAVGPYFALHTSTATTPPPGFRPLPELYGTGPDAPLAARIRVVAQRLGTAELRVAASILHLGLAARFWSVGLGSAVLLGTVPTLEHAWVRVPDQGPIDLWTPPEPIRPTPGGLVDQLHQAVLVGQLEPLAEAVRTAVPLAARLLRGNAASALAGTLRMLDAHAPGAARELVAQLLDHPPLAGSGTLLTGPHGAAFRRTSCCLYYRIGPGAGLCGDCCFTRPPARRR</sequence>
<dbReference type="Pfam" id="PF11575">
    <property type="entry name" value="FhuF_C"/>
    <property type="match status" value="1"/>
</dbReference>
<proteinExistence type="predicted"/>
<dbReference type="GO" id="GO:0051537">
    <property type="term" value="F:2 iron, 2 sulfur cluster binding"/>
    <property type="evidence" value="ECO:0007669"/>
    <property type="project" value="InterPro"/>
</dbReference>
<dbReference type="Proteomes" id="UP000610124">
    <property type="component" value="Unassembled WGS sequence"/>
</dbReference>
<evidence type="ECO:0000313" key="3">
    <source>
        <dbReference type="EMBL" id="GGU84676.1"/>
    </source>
</evidence>
<dbReference type="EMBL" id="BMUB01000009">
    <property type="protein sequence ID" value="GGU84676.1"/>
    <property type="molecule type" value="Genomic_DNA"/>
</dbReference>
<name>A0A8H9HRZ5_KITAU</name>
<feature type="region of interest" description="Disordered" evidence="1">
    <location>
        <begin position="1"/>
        <end position="48"/>
    </location>
</feature>
<gene>
    <name evidence="3" type="ORF">GCM10010502_40800</name>
</gene>
<evidence type="ECO:0000313" key="4">
    <source>
        <dbReference type="Proteomes" id="UP000610124"/>
    </source>
</evidence>
<evidence type="ECO:0000256" key="1">
    <source>
        <dbReference type="SAM" id="MobiDB-lite"/>
    </source>
</evidence>
<organism evidence="3 4">
    <name type="scientific">Kitasatospora aureofaciens</name>
    <name type="common">Streptomyces aureofaciens</name>
    <dbReference type="NCBI Taxonomy" id="1894"/>
    <lineage>
        <taxon>Bacteria</taxon>
        <taxon>Bacillati</taxon>
        <taxon>Actinomycetota</taxon>
        <taxon>Actinomycetes</taxon>
        <taxon>Kitasatosporales</taxon>
        <taxon>Streptomycetaceae</taxon>
        <taxon>Kitasatospora</taxon>
    </lineage>
</organism>
<feature type="compositionally biased region" description="Pro residues" evidence="1">
    <location>
        <begin position="28"/>
        <end position="38"/>
    </location>
</feature>